<evidence type="ECO:0000256" key="4">
    <source>
        <dbReference type="ARBA" id="ARBA00022728"/>
    </source>
</evidence>
<comment type="caution">
    <text evidence="9">The sequence shown here is derived from an EMBL/GenBank/DDBJ whole genome shotgun (WGS) entry which is preliminary data.</text>
</comment>
<evidence type="ECO:0000256" key="5">
    <source>
        <dbReference type="ARBA" id="ARBA00023187"/>
    </source>
</evidence>
<evidence type="ECO:0000256" key="2">
    <source>
        <dbReference type="ARBA" id="ARBA00007203"/>
    </source>
</evidence>
<keyword evidence="5 7" id="KW-0508">mRNA splicing</keyword>
<gene>
    <name evidence="9" type="ORF">C1SCF055_LOCUS37912</name>
</gene>
<comment type="subcellular location">
    <subcellularLocation>
        <location evidence="1 7">Nucleus</location>
    </subcellularLocation>
</comment>
<dbReference type="AlphaFoldDB" id="A0A9P1DPL5"/>
<evidence type="ECO:0000256" key="8">
    <source>
        <dbReference type="SAM" id="MobiDB-lite"/>
    </source>
</evidence>
<organism evidence="9">
    <name type="scientific">Cladocopium goreaui</name>
    <dbReference type="NCBI Taxonomy" id="2562237"/>
    <lineage>
        <taxon>Eukaryota</taxon>
        <taxon>Sar</taxon>
        <taxon>Alveolata</taxon>
        <taxon>Dinophyceae</taxon>
        <taxon>Suessiales</taxon>
        <taxon>Symbiodiniaceae</taxon>
        <taxon>Cladocopium</taxon>
    </lineage>
</organism>
<evidence type="ECO:0000256" key="7">
    <source>
        <dbReference type="RuleBase" id="RU367071"/>
    </source>
</evidence>
<protein>
    <recommendedName>
        <fullName evidence="7">Pre-mRNA-splicing factor SLU7</fullName>
    </recommendedName>
</protein>
<dbReference type="GO" id="GO:0000398">
    <property type="term" value="P:mRNA splicing, via spliceosome"/>
    <property type="evidence" value="ECO:0007669"/>
    <property type="project" value="UniProtKB-UniRule"/>
</dbReference>
<evidence type="ECO:0000313" key="10">
    <source>
        <dbReference type="EMBL" id="CAL1166264.1"/>
    </source>
</evidence>
<keyword evidence="3 7" id="KW-0507">mRNA processing</keyword>
<evidence type="ECO:0000313" key="9">
    <source>
        <dbReference type="EMBL" id="CAI4012889.1"/>
    </source>
</evidence>
<reference evidence="9" key="1">
    <citation type="submission" date="2022-10" db="EMBL/GenBank/DDBJ databases">
        <authorList>
            <person name="Chen Y."/>
            <person name="Dougan E. K."/>
            <person name="Chan C."/>
            <person name="Rhodes N."/>
            <person name="Thang M."/>
        </authorList>
    </citation>
    <scope>NUCLEOTIDE SEQUENCE</scope>
</reference>
<dbReference type="PANTHER" id="PTHR12942:SF2">
    <property type="entry name" value="PRE-MRNA-SPLICING FACTOR SLU7"/>
    <property type="match status" value="1"/>
</dbReference>
<keyword evidence="4 7" id="KW-0747">Spliceosome</keyword>
<sequence>MSWDSPWFDRAKHGIFRWVFDQPASPGTKKSPQILIRSTLYKEDVWINDHTSVWGSLYDLELKRWGYKCCKIMEKNGACTAEKAPEPEPNSSDLDNSPDSEDLLGPGGLEIIDWSDPPLELKPRESFKEATAWVEHFVRYHVGAWQRKADANYAGFPDLAVTTLKPLLKPSQEALEILIRRLHNPRELDRSEKTVRKGRETRAGMEGRVQEEKLGRKLIIAKIVLEQLDDISSNCSKLDYLAARAGYMKLTLGGTLDAQKTAGQGHKGFMLLLDQMIRYDMTYTYIYIFGTDSKKRKIPLRPSQVTLKFSRGLCSAEKIMGK</sequence>
<name>A0A9P1DPL5_9DINO</name>
<keyword evidence="6 7" id="KW-0539">Nucleus</keyword>
<keyword evidence="11" id="KW-1185">Reference proteome</keyword>
<accession>A0A9P1DPL5</accession>
<proteinExistence type="inferred from homology"/>
<dbReference type="GO" id="GO:0030628">
    <property type="term" value="F:pre-mRNA 3'-splice site binding"/>
    <property type="evidence" value="ECO:0007669"/>
    <property type="project" value="UniProtKB-UniRule"/>
</dbReference>
<comment type="subunit">
    <text evidence="7">Associated with the spliceosome.</text>
</comment>
<dbReference type="InterPro" id="IPR039974">
    <property type="entry name" value="Splicing_factor_SLU7"/>
</dbReference>
<evidence type="ECO:0000313" key="11">
    <source>
        <dbReference type="Proteomes" id="UP001152797"/>
    </source>
</evidence>
<comment type="similarity">
    <text evidence="2 7">Belongs to the SLU7 family.</text>
</comment>
<reference evidence="10" key="2">
    <citation type="submission" date="2024-04" db="EMBL/GenBank/DDBJ databases">
        <authorList>
            <person name="Chen Y."/>
            <person name="Shah S."/>
            <person name="Dougan E. K."/>
            <person name="Thang M."/>
            <person name="Chan C."/>
        </authorList>
    </citation>
    <scope>NUCLEOTIDE SEQUENCE [LARGE SCALE GENOMIC DNA]</scope>
</reference>
<evidence type="ECO:0000256" key="3">
    <source>
        <dbReference type="ARBA" id="ARBA00022664"/>
    </source>
</evidence>
<evidence type="ECO:0000256" key="6">
    <source>
        <dbReference type="ARBA" id="ARBA00023242"/>
    </source>
</evidence>
<dbReference type="PANTHER" id="PTHR12942">
    <property type="entry name" value="STEP II SPLICING FACTOR SLU7"/>
    <property type="match status" value="1"/>
</dbReference>
<dbReference type="GO" id="GO:0005681">
    <property type="term" value="C:spliceosomal complex"/>
    <property type="evidence" value="ECO:0007669"/>
    <property type="project" value="UniProtKB-UniRule"/>
</dbReference>
<dbReference type="Proteomes" id="UP001152797">
    <property type="component" value="Unassembled WGS sequence"/>
</dbReference>
<dbReference type="EMBL" id="CAMXCT010005633">
    <property type="protein sequence ID" value="CAI4012889.1"/>
    <property type="molecule type" value="Genomic_DNA"/>
</dbReference>
<dbReference type="EMBL" id="CAMXCT020005633">
    <property type="protein sequence ID" value="CAL1166264.1"/>
    <property type="molecule type" value="Genomic_DNA"/>
</dbReference>
<dbReference type="EMBL" id="CAMXCT030005633">
    <property type="protein sequence ID" value="CAL4800201.1"/>
    <property type="molecule type" value="Genomic_DNA"/>
</dbReference>
<comment type="function">
    <text evidence="7">Involved in pre-mRNA splicing.</text>
</comment>
<feature type="region of interest" description="Disordered" evidence="8">
    <location>
        <begin position="80"/>
        <end position="100"/>
    </location>
</feature>
<evidence type="ECO:0000256" key="1">
    <source>
        <dbReference type="ARBA" id="ARBA00004123"/>
    </source>
</evidence>
<dbReference type="OrthoDB" id="445672at2759"/>